<dbReference type="AlphaFoldDB" id="D1QVM1"/>
<accession>D1QVM1</accession>
<evidence type="ECO:0000313" key="2">
    <source>
        <dbReference type="Proteomes" id="UP000004079"/>
    </source>
</evidence>
<organism evidence="1 2">
    <name type="scientific">Segatella oris F0302</name>
    <dbReference type="NCBI Taxonomy" id="649760"/>
    <lineage>
        <taxon>Bacteria</taxon>
        <taxon>Pseudomonadati</taxon>
        <taxon>Bacteroidota</taxon>
        <taxon>Bacteroidia</taxon>
        <taxon>Bacteroidales</taxon>
        <taxon>Prevotellaceae</taxon>
        <taxon>Segatella</taxon>
    </lineage>
</organism>
<reference evidence="1 2" key="1">
    <citation type="submission" date="2009-11" db="EMBL/GenBank/DDBJ databases">
        <authorList>
            <person name="Weinstock G."/>
            <person name="Sodergren E."/>
            <person name="Clifton S."/>
            <person name="Fulton L."/>
            <person name="Fulton B."/>
            <person name="Courtney L."/>
            <person name="Fronick C."/>
            <person name="Harrison M."/>
            <person name="Strong C."/>
            <person name="Farmer C."/>
            <person name="Delahaunty K."/>
            <person name="Markovic C."/>
            <person name="Hall O."/>
            <person name="Minx P."/>
            <person name="Tomlinson C."/>
            <person name="Mitreva M."/>
            <person name="Nelson J."/>
            <person name="Hou S."/>
            <person name="Wollam A."/>
            <person name="Pepin K.H."/>
            <person name="Johnson M."/>
            <person name="Bhonagiri V."/>
            <person name="Nash W.E."/>
            <person name="Warren W."/>
            <person name="Chinwalla A."/>
            <person name="Mardis E.R."/>
            <person name="Wilson R.K."/>
        </authorList>
    </citation>
    <scope>NUCLEOTIDE SEQUENCE [LARGE SCALE GENOMIC DNA]</scope>
    <source>
        <strain evidence="1 2">F0302</strain>
    </source>
</reference>
<name>D1QVM1_9BACT</name>
<sequence>MNKDILQERRLTFSVFPTVAMRVILQRRKRGMLPWVSMQ</sequence>
<comment type="caution">
    <text evidence="1">The sequence shown here is derived from an EMBL/GenBank/DDBJ whole genome shotgun (WGS) entry which is preliminary data.</text>
</comment>
<proteinExistence type="predicted"/>
<dbReference type="EMBL" id="ACUZ02000057">
    <property type="protein sequence ID" value="EFB30632.1"/>
    <property type="molecule type" value="Genomic_DNA"/>
</dbReference>
<dbReference type="Proteomes" id="UP000004079">
    <property type="component" value="Unassembled WGS sequence"/>
</dbReference>
<dbReference type="STRING" id="649760.HMPREF0971_03060"/>
<dbReference type="HOGENOM" id="CLU_3314773_0_0_10"/>
<protein>
    <submittedName>
        <fullName evidence="1">Uncharacterized protein</fullName>
    </submittedName>
</protein>
<evidence type="ECO:0000313" key="1">
    <source>
        <dbReference type="EMBL" id="EFB30632.1"/>
    </source>
</evidence>
<gene>
    <name evidence="1" type="ORF">HMPREF0971_03060</name>
</gene>